<proteinExistence type="predicted"/>
<dbReference type="Proteomes" id="UP000321749">
    <property type="component" value="Unassembled WGS sequence"/>
</dbReference>
<feature type="chain" id="PRO_5041706725" evidence="1">
    <location>
        <begin position="34"/>
        <end position="221"/>
    </location>
</feature>
<evidence type="ECO:0000313" key="3">
    <source>
        <dbReference type="Proteomes" id="UP000321749"/>
    </source>
</evidence>
<accession>A0AA87RE13</accession>
<keyword evidence="3" id="KW-1185">Reference proteome</keyword>
<comment type="caution">
    <text evidence="2">The sequence shown here is derived from an EMBL/GenBank/DDBJ whole genome shotgun (WGS) entry which is preliminary data.</text>
</comment>
<organism evidence="2 3">
    <name type="scientific">Agrococcus baldri</name>
    <dbReference type="NCBI Taxonomy" id="153730"/>
    <lineage>
        <taxon>Bacteria</taxon>
        <taxon>Bacillati</taxon>
        <taxon>Actinomycetota</taxon>
        <taxon>Actinomycetes</taxon>
        <taxon>Micrococcales</taxon>
        <taxon>Microbacteriaceae</taxon>
        <taxon>Agrococcus</taxon>
    </lineage>
</organism>
<reference evidence="2 3" key="1">
    <citation type="submission" date="2019-07" db="EMBL/GenBank/DDBJ databases">
        <title>Whole genome shotgun sequence of Agrococcus baldri NBRC 103055.</title>
        <authorList>
            <person name="Hosoyama A."/>
            <person name="Uohara A."/>
            <person name="Ohji S."/>
            <person name="Ichikawa N."/>
        </authorList>
    </citation>
    <scope>NUCLEOTIDE SEQUENCE [LARGE SCALE GENOMIC DNA]</scope>
    <source>
        <strain evidence="2 3">NBRC 103055</strain>
    </source>
</reference>
<dbReference type="EMBL" id="BJUU01000025">
    <property type="protein sequence ID" value="GEK81335.1"/>
    <property type="molecule type" value="Genomic_DNA"/>
</dbReference>
<dbReference type="RefSeq" id="WP_146796700.1">
    <property type="nucleotide sequence ID" value="NZ_BJUU01000025.1"/>
</dbReference>
<feature type="signal peptide" evidence="1">
    <location>
        <begin position="1"/>
        <end position="33"/>
    </location>
</feature>
<name>A0AA87RE13_9MICO</name>
<evidence type="ECO:0000313" key="2">
    <source>
        <dbReference type="EMBL" id="GEK81335.1"/>
    </source>
</evidence>
<sequence>MRFRNHSTARAAAGAGALIVAGVFVGSTVLADAAAEPAPPAASDEAQQFTTQNGTMRIALPAGWSVDDESRAEPGDDGQLRWQNLVTFTAPDGTALFYYDGTGSDTGIPLHDWGVTERAEGRQGLEAVGWWQQTDHGISADVMLTDPAAGDPDAPPAGVVTHEGIERNHVLRMSADAGGTPIPQFASTAEAEQWLAGRAPQQALAVISSAELLPVPGDALP</sequence>
<protein>
    <submittedName>
        <fullName evidence="2">Uncharacterized protein</fullName>
    </submittedName>
</protein>
<gene>
    <name evidence="2" type="ORF">ABA31_26860</name>
</gene>
<evidence type="ECO:0000256" key="1">
    <source>
        <dbReference type="SAM" id="SignalP"/>
    </source>
</evidence>
<dbReference type="AlphaFoldDB" id="A0AA87RE13"/>
<keyword evidence="1" id="KW-0732">Signal</keyword>